<dbReference type="RefSeq" id="WP_128194743.1">
    <property type="nucleotide sequence ID" value="NZ_SACT01000001.1"/>
</dbReference>
<dbReference type="PANTHER" id="PTHR45947:SF14">
    <property type="entry name" value="SLL1723 PROTEIN"/>
    <property type="match status" value="1"/>
</dbReference>
<dbReference type="OrthoDB" id="7560678at2"/>
<proteinExistence type="predicted"/>
<sequence>MPNPMPAPPTEQPSKATARVAYVMNAFPRLSETFIAHEIHELERLGLPLRLYAVKREPEPQVHPVVARIRAPLQHLPAVTSLGGSALLPWLWRNAGSFAGDHAALLRRRPVAWLRTAGSALALAWRHRKADAQGRTRLRKVFVKEFLQAGHIAAEVLRRGDVGHLHGHFCHGVATITWFASRLSGLPYSFTAHAKDIYQPELNPGRLLERKMAGARFVATCTCANAQVLRQRHVRPDEVHMVYHGLDTEVFRPPTRTPDDDRPPLLLAVGRLVGKKGFDHLVRACAQLRDAGVAFRCLIVGEDGPARAPLEALIAEHGLQAQVELHPPMTQDRLRALYAEARVFALPCQVMADGDRDGFPNVLAEAMAMGVPVVSTAISGIPEMIDDGVHGLLVPEGDARALATAVARLLLDPALHARVAGAARQRIEERFDARQTTRALRDLFLAQLVPAPAPAQPLTRTLDEALP</sequence>
<keyword evidence="2" id="KW-0808">Transferase</keyword>
<evidence type="ECO:0000313" key="3">
    <source>
        <dbReference type="Proteomes" id="UP000288178"/>
    </source>
</evidence>
<dbReference type="CDD" id="cd03801">
    <property type="entry name" value="GT4_PimA-like"/>
    <property type="match status" value="1"/>
</dbReference>
<reference evidence="2 3" key="1">
    <citation type="submission" date="2019-01" db="EMBL/GenBank/DDBJ databases">
        <authorList>
            <person name="Chen W.-M."/>
        </authorList>
    </citation>
    <scope>NUCLEOTIDE SEQUENCE [LARGE SCALE GENOMIC DNA]</scope>
    <source>
        <strain evidence="2 3">ICH-3</strain>
    </source>
</reference>
<name>A0A3S2VYX1_9BURK</name>
<keyword evidence="3" id="KW-1185">Reference proteome</keyword>
<feature type="domain" description="Glycosyl transferase family 1" evidence="1">
    <location>
        <begin position="260"/>
        <end position="426"/>
    </location>
</feature>
<dbReference type="EMBL" id="SACT01000001">
    <property type="protein sequence ID" value="RVT53516.1"/>
    <property type="molecule type" value="Genomic_DNA"/>
</dbReference>
<evidence type="ECO:0000313" key="2">
    <source>
        <dbReference type="EMBL" id="RVT53516.1"/>
    </source>
</evidence>
<dbReference type="Pfam" id="PF00534">
    <property type="entry name" value="Glycos_transf_1"/>
    <property type="match status" value="1"/>
</dbReference>
<evidence type="ECO:0000259" key="1">
    <source>
        <dbReference type="Pfam" id="PF00534"/>
    </source>
</evidence>
<dbReference type="Proteomes" id="UP000288178">
    <property type="component" value="Unassembled WGS sequence"/>
</dbReference>
<dbReference type="InterPro" id="IPR001296">
    <property type="entry name" value="Glyco_trans_1"/>
</dbReference>
<protein>
    <submittedName>
        <fullName evidence="2">Colanic acid biosynthesis glycosyltransferase WcaL</fullName>
    </submittedName>
</protein>
<dbReference type="InterPro" id="IPR050194">
    <property type="entry name" value="Glycosyltransferase_grp1"/>
</dbReference>
<organism evidence="2 3">
    <name type="scientific">Rubrivivax albus</name>
    <dbReference type="NCBI Taxonomy" id="2499835"/>
    <lineage>
        <taxon>Bacteria</taxon>
        <taxon>Pseudomonadati</taxon>
        <taxon>Pseudomonadota</taxon>
        <taxon>Betaproteobacteria</taxon>
        <taxon>Burkholderiales</taxon>
        <taxon>Sphaerotilaceae</taxon>
        <taxon>Rubrivivax</taxon>
    </lineage>
</organism>
<dbReference type="PANTHER" id="PTHR45947">
    <property type="entry name" value="SULFOQUINOVOSYL TRANSFERASE SQD2"/>
    <property type="match status" value="1"/>
</dbReference>
<dbReference type="AlphaFoldDB" id="A0A3S2VYX1"/>
<gene>
    <name evidence="2" type="ORF">ENE75_01025</name>
</gene>
<dbReference type="SUPFAM" id="SSF53756">
    <property type="entry name" value="UDP-Glycosyltransferase/glycogen phosphorylase"/>
    <property type="match status" value="1"/>
</dbReference>
<accession>A0A3S2VYX1</accession>
<dbReference type="Gene3D" id="3.40.50.2000">
    <property type="entry name" value="Glycogen Phosphorylase B"/>
    <property type="match status" value="2"/>
</dbReference>
<comment type="caution">
    <text evidence="2">The sequence shown here is derived from an EMBL/GenBank/DDBJ whole genome shotgun (WGS) entry which is preliminary data.</text>
</comment>
<dbReference type="GO" id="GO:0016757">
    <property type="term" value="F:glycosyltransferase activity"/>
    <property type="evidence" value="ECO:0007669"/>
    <property type="project" value="InterPro"/>
</dbReference>